<feature type="domain" description="Copper resistance protein D" evidence="2">
    <location>
        <begin position="88"/>
        <end position="188"/>
    </location>
</feature>
<evidence type="ECO:0000259" key="2">
    <source>
        <dbReference type="Pfam" id="PF05425"/>
    </source>
</evidence>
<evidence type="ECO:0000313" key="4">
    <source>
        <dbReference type="Proteomes" id="UP000778970"/>
    </source>
</evidence>
<accession>A0A934QHN1</accession>
<dbReference type="AlphaFoldDB" id="A0A934QHN1"/>
<dbReference type="Proteomes" id="UP000778970">
    <property type="component" value="Unassembled WGS sequence"/>
</dbReference>
<evidence type="ECO:0000256" key="1">
    <source>
        <dbReference type="SAM" id="Phobius"/>
    </source>
</evidence>
<evidence type="ECO:0000313" key="3">
    <source>
        <dbReference type="EMBL" id="MBK1696952.1"/>
    </source>
</evidence>
<feature type="transmembrane region" description="Helical" evidence="1">
    <location>
        <begin position="172"/>
        <end position="193"/>
    </location>
</feature>
<keyword evidence="1" id="KW-0472">Membrane</keyword>
<keyword evidence="1" id="KW-1133">Transmembrane helix</keyword>
<feature type="transmembrane region" description="Helical" evidence="1">
    <location>
        <begin position="89"/>
        <end position="111"/>
    </location>
</feature>
<name>A0A934QHN1_9PROT</name>
<keyword evidence="1" id="KW-0812">Transmembrane</keyword>
<organism evidence="3 4">
    <name type="scientific">Rhodovibrio salinarum</name>
    <dbReference type="NCBI Taxonomy" id="1087"/>
    <lineage>
        <taxon>Bacteria</taxon>
        <taxon>Pseudomonadati</taxon>
        <taxon>Pseudomonadota</taxon>
        <taxon>Alphaproteobacteria</taxon>
        <taxon>Rhodospirillales</taxon>
        <taxon>Rhodovibrionaceae</taxon>
        <taxon>Rhodovibrio</taxon>
    </lineage>
</organism>
<sequence length="194" mass="21242">MQKVVGSNPIARSILPGAQPRRLSPRFRFRGQRSSNGGRWTMLSALALALHALSAVVWVGGMAFAYLFVRPALGALEGPQRQTLWRGTFARFFPVVWGTVGLLLLTGYYMVFGTYGGFANVGVHVHIMHLLGLVMMAIFAHVFFAPWRRFAKAVDAGDRETAAQNIETIRKLVALNLTLGVIVVVVASGGRFWG</sequence>
<keyword evidence="4" id="KW-1185">Reference proteome</keyword>
<protein>
    <recommendedName>
        <fullName evidence="2">Copper resistance protein D domain-containing protein</fullName>
    </recommendedName>
</protein>
<proteinExistence type="predicted"/>
<feature type="transmembrane region" description="Helical" evidence="1">
    <location>
        <begin position="123"/>
        <end position="144"/>
    </location>
</feature>
<gene>
    <name evidence="3" type="ORF">CKO21_06805</name>
</gene>
<dbReference type="InterPro" id="IPR008457">
    <property type="entry name" value="Cu-R_CopD_dom"/>
</dbReference>
<reference evidence="3" key="1">
    <citation type="submission" date="2017-08" db="EMBL/GenBank/DDBJ databases">
        <authorList>
            <person name="Imhoff J.F."/>
            <person name="Rahn T."/>
            <person name="Kuenzel S."/>
            <person name="Neulinger S.C."/>
        </authorList>
    </citation>
    <scope>NUCLEOTIDE SEQUENCE</scope>
    <source>
        <strain evidence="3">DSM 9154</strain>
    </source>
</reference>
<reference evidence="3" key="2">
    <citation type="journal article" date="2020" name="Microorganisms">
        <title>Osmotic Adaptation and Compatible Solute Biosynthesis of Phototrophic Bacteria as Revealed from Genome Analyses.</title>
        <authorList>
            <person name="Imhoff J.F."/>
            <person name="Rahn T."/>
            <person name="Kunzel S."/>
            <person name="Keller A."/>
            <person name="Neulinger S.C."/>
        </authorList>
    </citation>
    <scope>NUCLEOTIDE SEQUENCE</scope>
    <source>
        <strain evidence="3">DSM 9154</strain>
    </source>
</reference>
<comment type="caution">
    <text evidence="3">The sequence shown here is derived from an EMBL/GenBank/DDBJ whole genome shotgun (WGS) entry which is preliminary data.</text>
</comment>
<dbReference type="EMBL" id="NRRE01000020">
    <property type="protein sequence ID" value="MBK1696952.1"/>
    <property type="molecule type" value="Genomic_DNA"/>
</dbReference>
<dbReference type="GO" id="GO:0016020">
    <property type="term" value="C:membrane"/>
    <property type="evidence" value="ECO:0007669"/>
    <property type="project" value="InterPro"/>
</dbReference>
<dbReference type="Pfam" id="PF05425">
    <property type="entry name" value="CopD"/>
    <property type="match status" value="1"/>
</dbReference>
<feature type="transmembrane region" description="Helical" evidence="1">
    <location>
        <begin position="43"/>
        <end position="69"/>
    </location>
</feature>